<proteinExistence type="predicted"/>
<dbReference type="VEuPathDB" id="FungiDB:MUCCIDRAFT_111157"/>
<keyword evidence="3" id="KW-1185">Reference proteome</keyword>
<dbReference type="AlphaFoldDB" id="A0A168JZW1"/>
<feature type="compositionally biased region" description="Basic and acidic residues" evidence="1">
    <location>
        <begin position="116"/>
        <end position="136"/>
    </location>
</feature>
<reference evidence="2 3" key="1">
    <citation type="submission" date="2015-06" db="EMBL/GenBank/DDBJ databases">
        <title>Expansion of signal transduction pathways in fungi by whole-genome duplication.</title>
        <authorList>
            <consortium name="DOE Joint Genome Institute"/>
            <person name="Corrochano L.M."/>
            <person name="Kuo A."/>
            <person name="Marcet-Houben M."/>
            <person name="Polaino S."/>
            <person name="Salamov A."/>
            <person name="Villalobos J.M."/>
            <person name="Alvarez M.I."/>
            <person name="Avalos J."/>
            <person name="Benito E.P."/>
            <person name="Benoit I."/>
            <person name="Burger G."/>
            <person name="Camino L.P."/>
            <person name="Canovas D."/>
            <person name="Cerda-Olmedo E."/>
            <person name="Cheng J.-F."/>
            <person name="Dominguez A."/>
            <person name="Elias M."/>
            <person name="Eslava A.P."/>
            <person name="Glaser F."/>
            <person name="Grimwood J."/>
            <person name="Gutierrez G."/>
            <person name="Heitman J."/>
            <person name="Henrissat B."/>
            <person name="Iturriaga E.A."/>
            <person name="Lang B.F."/>
            <person name="Lavin J.L."/>
            <person name="Lee S."/>
            <person name="Li W."/>
            <person name="Lindquist E."/>
            <person name="Lopez-Garcia S."/>
            <person name="Luque E.M."/>
            <person name="Marcos A.T."/>
            <person name="Martin J."/>
            <person name="Mccluskey K."/>
            <person name="Medina H.R."/>
            <person name="Miralles-Duran A."/>
            <person name="Miyazaki A."/>
            <person name="Munoz-Torres E."/>
            <person name="Oguiza J.A."/>
            <person name="Ohm R."/>
            <person name="Olmedo M."/>
            <person name="Orejas M."/>
            <person name="Ortiz-Castellanos L."/>
            <person name="Pisabarro A.G."/>
            <person name="Rodriguez-Romero J."/>
            <person name="Ruiz-Herrera J."/>
            <person name="Ruiz-Vazquez R."/>
            <person name="Sanz C."/>
            <person name="Schackwitz W."/>
            <person name="Schmutz J."/>
            <person name="Shahriari M."/>
            <person name="Shelest E."/>
            <person name="Silva-Franco F."/>
            <person name="Soanes D."/>
            <person name="Syed K."/>
            <person name="Tagua V.G."/>
            <person name="Talbot N.J."/>
            <person name="Thon M."/>
            <person name="De Vries R.P."/>
            <person name="Wiebenga A."/>
            <person name="Yadav J.S."/>
            <person name="Braun E.L."/>
            <person name="Baker S."/>
            <person name="Garre V."/>
            <person name="Horwitz B."/>
            <person name="Torres-Martinez S."/>
            <person name="Idnurm A."/>
            <person name="Herrera-Estrella A."/>
            <person name="Gabaldon T."/>
            <person name="Grigoriev I.V."/>
        </authorList>
    </citation>
    <scope>NUCLEOTIDE SEQUENCE [LARGE SCALE GENOMIC DNA]</scope>
    <source>
        <strain evidence="2 3">CBS 277.49</strain>
    </source>
</reference>
<feature type="compositionally biased region" description="Acidic residues" evidence="1">
    <location>
        <begin position="137"/>
        <end position="148"/>
    </location>
</feature>
<evidence type="ECO:0000313" key="3">
    <source>
        <dbReference type="Proteomes" id="UP000077051"/>
    </source>
</evidence>
<evidence type="ECO:0000256" key="1">
    <source>
        <dbReference type="SAM" id="MobiDB-lite"/>
    </source>
</evidence>
<feature type="region of interest" description="Disordered" evidence="1">
    <location>
        <begin position="73"/>
        <end position="150"/>
    </location>
</feature>
<name>A0A168JZW1_MUCCL</name>
<dbReference type="Proteomes" id="UP000077051">
    <property type="component" value="Unassembled WGS sequence"/>
</dbReference>
<dbReference type="EMBL" id="AMYB01000005">
    <property type="protein sequence ID" value="OAD01818.1"/>
    <property type="molecule type" value="Genomic_DNA"/>
</dbReference>
<comment type="caution">
    <text evidence="2">The sequence shown here is derived from an EMBL/GenBank/DDBJ whole genome shotgun (WGS) entry which is preliminary data.</text>
</comment>
<sequence length="218" mass="24737">MVQANAKQKLMIFSMGSNKSITKPSFANLRRTLNVFNSLNNGASASLEPISDTIVKIKSIYTLFEKQRSWDRLPDAFTPPKQTGRKFYREREHKPYDRNEPKRAEKASRPYCSYKDSTRRNHDRFSRDSKQTKSDTDMEEASSSDSDQDQNLSFKAANLHLQSSKGSGAPQFFPCTNIKLWAFLYLGCSFSAISPRSAQHLNVAINEKSGLIKLAPEI</sequence>
<protein>
    <submittedName>
        <fullName evidence="2">Uncharacterized protein</fullName>
    </submittedName>
</protein>
<accession>A0A168JZW1</accession>
<feature type="compositionally biased region" description="Basic and acidic residues" evidence="1">
    <location>
        <begin position="87"/>
        <end position="108"/>
    </location>
</feature>
<gene>
    <name evidence="2" type="ORF">MUCCIDRAFT_111157</name>
</gene>
<evidence type="ECO:0000313" key="2">
    <source>
        <dbReference type="EMBL" id="OAD01818.1"/>
    </source>
</evidence>
<organism evidence="2 3">
    <name type="scientific">Mucor lusitanicus CBS 277.49</name>
    <dbReference type="NCBI Taxonomy" id="747725"/>
    <lineage>
        <taxon>Eukaryota</taxon>
        <taxon>Fungi</taxon>
        <taxon>Fungi incertae sedis</taxon>
        <taxon>Mucoromycota</taxon>
        <taxon>Mucoromycotina</taxon>
        <taxon>Mucoromycetes</taxon>
        <taxon>Mucorales</taxon>
        <taxon>Mucorineae</taxon>
        <taxon>Mucoraceae</taxon>
        <taxon>Mucor</taxon>
    </lineage>
</organism>